<dbReference type="SUPFAM" id="SSF53474">
    <property type="entry name" value="alpha/beta-Hydrolases"/>
    <property type="match status" value="1"/>
</dbReference>
<evidence type="ECO:0000256" key="1">
    <source>
        <dbReference type="ARBA" id="ARBA00004418"/>
    </source>
</evidence>
<feature type="chain" id="PRO_5045196753" description="poly(ethylene terephthalate) hydrolase" evidence="7">
    <location>
        <begin position="27"/>
        <end position="278"/>
    </location>
</feature>
<accession>A0ABP6Q7A0</accession>
<protein>
    <recommendedName>
        <fullName evidence="5">poly(ethylene terephthalate) hydrolase</fullName>
        <ecNumber evidence="5">3.1.1.101</ecNumber>
    </recommendedName>
    <alternativeName>
        <fullName evidence="6">Poly(ethylene terephthalate) hydrolase</fullName>
    </alternativeName>
</protein>
<evidence type="ECO:0000256" key="6">
    <source>
        <dbReference type="ARBA" id="ARBA00033780"/>
    </source>
</evidence>
<keyword evidence="7" id="KW-0732">Signal</keyword>
<reference evidence="10" key="1">
    <citation type="journal article" date="2019" name="Int. J. Syst. Evol. Microbiol.">
        <title>The Global Catalogue of Microorganisms (GCM) 10K type strain sequencing project: providing services to taxonomists for standard genome sequencing and annotation.</title>
        <authorList>
            <consortium name="The Broad Institute Genomics Platform"/>
            <consortium name="The Broad Institute Genome Sequencing Center for Infectious Disease"/>
            <person name="Wu L."/>
            <person name="Ma J."/>
        </authorList>
    </citation>
    <scope>NUCLEOTIDE SEQUENCE [LARGE SCALE GENOMIC DNA]</scope>
    <source>
        <strain evidence="10">JCM 9377</strain>
    </source>
</reference>
<evidence type="ECO:0000256" key="2">
    <source>
        <dbReference type="ARBA" id="ARBA00022764"/>
    </source>
</evidence>
<feature type="domain" description="PET hydrolase/cutinase-like" evidence="8">
    <location>
        <begin position="56"/>
        <end position="250"/>
    </location>
</feature>
<keyword evidence="2" id="KW-0574">Periplasm</keyword>
<organism evidence="9 10">
    <name type="scientific">Actinocorallia longicatena</name>
    <dbReference type="NCBI Taxonomy" id="111803"/>
    <lineage>
        <taxon>Bacteria</taxon>
        <taxon>Bacillati</taxon>
        <taxon>Actinomycetota</taxon>
        <taxon>Actinomycetes</taxon>
        <taxon>Streptosporangiales</taxon>
        <taxon>Thermomonosporaceae</taxon>
        <taxon>Actinocorallia</taxon>
    </lineage>
</organism>
<comment type="caution">
    <text evidence="9">The sequence shown here is derived from an EMBL/GenBank/DDBJ whole genome shotgun (WGS) entry which is preliminary data.</text>
</comment>
<dbReference type="EMBL" id="BAAAUV010000005">
    <property type="protein sequence ID" value="GAA3207101.1"/>
    <property type="molecule type" value="Genomic_DNA"/>
</dbReference>
<feature type="signal peptide" evidence="7">
    <location>
        <begin position="1"/>
        <end position="26"/>
    </location>
</feature>
<dbReference type="Proteomes" id="UP001501237">
    <property type="component" value="Unassembled WGS sequence"/>
</dbReference>
<keyword evidence="10" id="KW-1185">Reference proteome</keyword>
<dbReference type="PANTHER" id="PTHR33428:SF14">
    <property type="entry name" value="CARBOXYLESTERASE TYPE B DOMAIN-CONTAINING PROTEIN"/>
    <property type="match status" value="1"/>
</dbReference>
<evidence type="ECO:0000256" key="5">
    <source>
        <dbReference type="ARBA" id="ARBA00033764"/>
    </source>
</evidence>
<sequence length="278" mass="29654">MRSRIVALAGTALVAAALFQAPPAGAATPAALPSAARTWSDPGPYEVQVDIEAITTFYRPKNLTGRHPVVIWGNGTFAVPGAYTLLLRHWASHGFIVAASNSTQSNPGLSMRYGIDELTARDTDPGSLYYQHVDLANIASAGHSQGGAGAINAAIDPRVDTVVAIQPGPLADPDQMDEPTFYLAGQYDVIVFPFLVRAFYNDSDHVPAVYGELRGATHFTTALDGGGFRGPTTAWLRAFLMNDPTAKSAFTGPCTYCSDTTTWSDWHRNPKAQSLPTT</sequence>
<evidence type="ECO:0000313" key="9">
    <source>
        <dbReference type="EMBL" id="GAA3207101.1"/>
    </source>
</evidence>
<comment type="catalytic activity">
    <reaction evidence="4">
        <text>(ethylene terephthalate)(n) + H2O = (ethylene terephthalate)(n-1) + 4-[(2-hydroxyethoxy)carbonyl]benzoate + H(+)</text>
        <dbReference type="Rhea" id="RHEA:49528"/>
        <dbReference type="Rhea" id="RHEA-COMP:12420"/>
        <dbReference type="Rhea" id="RHEA-COMP:12421"/>
        <dbReference type="ChEBI" id="CHEBI:15377"/>
        <dbReference type="ChEBI" id="CHEBI:15378"/>
        <dbReference type="ChEBI" id="CHEBI:131701"/>
        <dbReference type="ChEBI" id="CHEBI:131704"/>
        <dbReference type="EC" id="3.1.1.101"/>
    </reaction>
    <physiologicalReaction direction="left-to-right" evidence="4">
        <dbReference type="Rhea" id="RHEA:49529"/>
    </physiologicalReaction>
</comment>
<dbReference type="InterPro" id="IPR041127">
    <property type="entry name" value="PET_hydrolase/cutinase-like"/>
</dbReference>
<comment type="catalytic activity">
    <reaction evidence="3">
        <text>a butanoate ester + H2O = an aliphatic alcohol + butanoate + H(+)</text>
        <dbReference type="Rhea" id="RHEA:47348"/>
        <dbReference type="ChEBI" id="CHEBI:2571"/>
        <dbReference type="ChEBI" id="CHEBI:15377"/>
        <dbReference type="ChEBI" id="CHEBI:15378"/>
        <dbReference type="ChEBI" id="CHEBI:17968"/>
        <dbReference type="ChEBI" id="CHEBI:50477"/>
    </reaction>
    <physiologicalReaction direction="left-to-right" evidence="3">
        <dbReference type="Rhea" id="RHEA:47349"/>
    </physiologicalReaction>
</comment>
<proteinExistence type="predicted"/>
<dbReference type="RefSeq" id="WP_344826001.1">
    <property type="nucleotide sequence ID" value="NZ_BAAAUV010000005.1"/>
</dbReference>
<evidence type="ECO:0000313" key="10">
    <source>
        <dbReference type="Proteomes" id="UP001501237"/>
    </source>
</evidence>
<name>A0ABP6Q7A0_9ACTN</name>
<comment type="subcellular location">
    <subcellularLocation>
        <location evidence="1">Periplasm</location>
    </subcellularLocation>
</comment>
<evidence type="ECO:0000259" key="8">
    <source>
        <dbReference type="Pfam" id="PF12740"/>
    </source>
</evidence>
<dbReference type="Gene3D" id="3.40.50.1820">
    <property type="entry name" value="alpha/beta hydrolase"/>
    <property type="match status" value="1"/>
</dbReference>
<dbReference type="PANTHER" id="PTHR33428">
    <property type="entry name" value="CHLOROPHYLLASE-2, CHLOROPLASTIC"/>
    <property type="match status" value="1"/>
</dbReference>
<dbReference type="Pfam" id="PF12740">
    <property type="entry name" value="PETase"/>
    <property type="match status" value="1"/>
</dbReference>
<evidence type="ECO:0000256" key="7">
    <source>
        <dbReference type="SAM" id="SignalP"/>
    </source>
</evidence>
<evidence type="ECO:0000256" key="4">
    <source>
        <dbReference type="ARBA" id="ARBA00033707"/>
    </source>
</evidence>
<evidence type="ECO:0000256" key="3">
    <source>
        <dbReference type="ARBA" id="ARBA00033629"/>
    </source>
</evidence>
<gene>
    <name evidence="9" type="ORF">GCM10010468_23030</name>
</gene>
<dbReference type="InterPro" id="IPR029058">
    <property type="entry name" value="AB_hydrolase_fold"/>
</dbReference>
<dbReference type="EC" id="3.1.1.101" evidence="5"/>